<proteinExistence type="predicted"/>
<dbReference type="Proteomes" id="UP001430953">
    <property type="component" value="Unassembled WGS sequence"/>
</dbReference>
<reference evidence="1 2" key="1">
    <citation type="submission" date="2023-03" db="EMBL/GenBank/DDBJ databases">
        <title>High recombination rates correlate with genetic variation in Cardiocondyla obscurior ants.</title>
        <authorList>
            <person name="Errbii M."/>
        </authorList>
    </citation>
    <scope>NUCLEOTIDE SEQUENCE [LARGE SCALE GENOMIC DNA]</scope>
    <source>
        <strain evidence="1">Alpha-2009</strain>
        <tissue evidence="1">Whole body</tissue>
    </source>
</reference>
<accession>A0AAW2F2T4</accession>
<evidence type="ECO:0000313" key="2">
    <source>
        <dbReference type="Proteomes" id="UP001430953"/>
    </source>
</evidence>
<name>A0AAW2F2T4_9HYME</name>
<dbReference type="AlphaFoldDB" id="A0AAW2F2T4"/>
<organism evidence="1 2">
    <name type="scientific">Cardiocondyla obscurior</name>
    <dbReference type="NCBI Taxonomy" id="286306"/>
    <lineage>
        <taxon>Eukaryota</taxon>
        <taxon>Metazoa</taxon>
        <taxon>Ecdysozoa</taxon>
        <taxon>Arthropoda</taxon>
        <taxon>Hexapoda</taxon>
        <taxon>Insecta</taxon>
        <taxon>Pterygota</taxon>
        <taxon>Neoptera</taxon>
        <taxon>Endopterygota</taxon>
        <taxon>Hymenoptera</taxon>
        <taxon>Apocrita</taxon>
        <taxon>Aculeata</taxon>
        <taxon>Formicoidea</taxon>
        <taxon>Formicidae</taxon>
        <taxon>Myrmicinae</taxon>
        <taxon>Cardiocondyla</taxon>
    </lineage>
</organism>
<sequence length="133" mass="15560">MNKSRAQIIQFLFLPDISAITRVSIYNLNSARRLFVSGLPVYTDRVSTLSLQRRTSPAVLPAANRASTEKFKTSFKISPLSRKCLTFPFRLFNYELNLRYRVIRLRRYICTARRISLEVLRENVGTRSYKSYD</sequence>
<comment type="caution">
    <text evidence="1">The sequence shown here is derived from an EMBL/GenBank/DDBJ whole genome shotgun (WGS) entry which is preliminary data.</text>
</comment>
<evidence type="ECO:0000313" key="1">
    <source>
        <dbReference type="EMBL" id="KAL0109001.1"/>
    </source>
</evidence>
<gene>
    <name evidence="1" type="ORF">PUN28_014234</name>
</gene>
<dbReference type="EMBL" id="JADYXP020000015">
    <property type="protein sequence ID" value="KAL0109001.1"/>
    <property type="molecule type" value="Genomic_DNA"/>
</dbReference>
<protein>
    <submittedName>
        <fullName evidence="1">Uncharacterized protein</fullName>
    </submittedName>
</protein>
<keyword evidence="2" id="KW-1185">Reference proteome</keyword>